<feature type="transmembrane region" description="Helical" evidence="2">
    <location>
        <begin position="86"/>
        <end position="110"/>
    </location>
</feature>
<feature type="compositionally biased region" description="Low complexity" evidence="1">
    <location>
        <begin position="312"/>
        <end position="333"/>
    </location>
</feature>
<dbReference type="AlphaFoldDB" id="A0A7Z2S9D8"/>
<keyword evidence="2" id="KW-1133">Transmembrane helix</keyword>
<accession>A0A7Z2S9D8</accession>
<feature type="transmembrane region" description="Helical" evidence="2">
    <location>
        <begin position="142"/>
        <end position="164"/>
    </location>
</feature>
<name>A0A7Z2S9D8_9SPHN</name>
<feature type="compositionally biased region" description="Pro residues" evidence="1">
    <location>
        <begin position="334"/>
        <end position="347"/>
    </location>
</feature>
<dbReference type="Proteomes" id="UP000464468">
    <property type="component" value="Chromosome"/>
</dbReference>
<evidence type="ECO:0000256" key="2">
    <source>
        <dbReference type="SAM" id="Phobius"/>
    </source>
</evidence>
<evidence type="ECO:0000313" key="3">
    <source>
        <dbReference type="EMBL" id="QHL91662.1"/>
    </source>
</evidence>
<feature type="region of interest" description="Disordered" evidence="1">
    <location>
        <begin position="1"/>
        <end position="24"/>
    </location>
</feature>
<dbReference type="KEGG" id="schy:GVO57_13745"/>
<keyword evidence="4" id="KW-1185">Reference proteome</keyword>
<keyword evidence="2" id="KW-0472">Membrane</keyword>
<evidence type="ECO:0008006" key="5">
    <source>
        <dbReference type="Google" id="ProtNLM"/>
    </source>
</evidence>
<feature type="transmembrane region" description="Helical" evidence="2">
    <location>
        <begin position="216"/>
        <end position="233"/>
    </location>
</feature>
<feature type="transmembrane region" description="Helical" evidence="2">
    <location>
        <begin position="184"/>
        <end position="204"/>
    </location>
</feature>
<feature type="compositionally biased region" description="Low complexity" evidence="1">
    <location>
        <begin position="13"/>
        <end position="24"/>
    </location>
</feature>
<evidence type="ECO:0000256" key="1">
    <source>
        <dbReference type="SAM" id="MobiDB-lite"/>
    </source>
</evidence>
<gene>
    <name evidence="3" type="ORF">GVO57_13745</name>
</gene>
<dbReference type="RefSeq" id="WP_160593698.1">
    <property type="nucleotide sequence ID" value="NZ_CP047895.1"/>
</dbReference>
<sequence>MIAPGTLAKDPPRAASPAAMAPAGPATHPRAQAAWAACSAALARYARSPGLWILMLIAPIGARFMIPTGDPSSITIAIGKQLPVLTAPVIGVCLGITVSTLLLPLAYIYLRSNTNRRQPWQLLDVTPGSRVARTLGRFGADLAVLALLLAVLNAAGLFLAQIILPGGLGGLAGGGLAGAAQLSLALWLIVAPALAGLAAIRALWAAVPVLRGAGGDIAFFILWMASLVLPVAASDKRGFAAAIYDFPGFTRPLLHGTDPGRIDLQIGAATVEPGRRPVDAVAGLMSPAMPPRAAHGRASRCSSRCLRDWSNGPAAPAAPALARALRRGSAPGRCRPPCPNGQPPRRA</sequence>
<feature type="transmembrane region" description="Helical" evidence="2">
    <location>
        <begin position="49"/>
        <end position="66"/>
    </location>
</feature>
<proteinExistence type="predicted"/>
<dbReference type="EMBL" id="CP047895">
    <property type="protein sequence ID" value="QHL91662.1"/>
    <property type="molecule type" value="Genomic_DNA"/>
</dbReference>
<keyword evidence="2" id="KW-0812">Transmembrane</keyword>
<feature type="region of interest" description="Disordered" evidence="1">
    <location>
        <begin position="311"/>
        <end position="347"/>
    </location>
</feature>
<reference evidence="3 4" key="1">
    <citation type="submission" date="2020-01" db="EMBL/GenBank/DDBJ databases">
        <title>Sphingomonas sp. C33 whole genome sequece.</title>
        <authorList>
            <person name="Park C."/>
        </authorList>
    </citation>
    <scope>NUCLEOTIDE SEQUENCE [LARGE SCALE GENOMIC DNA]</scope>
    <source>
        <strain evidence="3 4">C33</strain>
    </source>
</reference>
<protein>
    <recommendedName>
        <fullName evidence="5">ABC-2 type transport system permease protein</fullName>
    </recommendedName>
</protein>
<organism evidence="3 4">
    <name type="scientific">Sphingomonas changnyeongensis</name>
    <dbReference type="NCBI Taxonomy" id="2698679"/>
    <lineage>
        <taxon>Bacteria</taxon>
        <taxon>Pseudomonadati</taxon>
        <taxon>Pseudomonadota</taxon>
        <taxon>Alphaproteobacteria</taxon>
        <taxon>Sphingomonadales</taxon>
        <taxon>Sphingomonadaceae</taxon>
        <taxon>Sphingomonas</taxon>
    </lineage>
</organism>
<evidence type="ECO:0000313" key="4">
    <source>
        <dbReference type="Proteomes" id="UP000464468"/>
    </source>
</evidence>